<dbReference type="AlphaFoldDB" id="C7RBU3"/>
<dbReference type="SUPFAM" id="SSF54913">
    <property type="entry name" value="GlnB-like"/>
    <property type="match status" value="1"/>
</dbReference>
<name>C7RBU3_KANKD</name>
<dbReference type="Gene3D" id="3.30.70.120">
    <property type="match status" value="1"/>
</dbReference>
<dbReference type="EMBL" id="CP001707">
    <property type="protein sequence ID" value="ACV26735.1"/>
    <property type="molecule type" value="Genomic_DNA"/>
</dbReference>
<dbReference type="InterPro" id="IPR011322">
    <property type="entry name" value="N-reg_PII-like_a/b"/>
</dbReference>
<dbReference type="InterPro" id="IPR015867">
    <property type="entry name" value="N-reg_PII/ATP_PRibTrfase_C"/>
</dbReference>
<accession>C7RBU3</accession>
<sequence length="105" mass="11978">MKKSVKVVAIFPELLWVKLEKLLVQFPIKGLTLISVSGFGSYRNYFREDMLSRGLKLEIYTTTEYAKILVPKLESFINTHTDASEHGLVAVEPVNHINLELNDEV</sequence>
<protein>
    <submittedName>
        <fullName evidence="1">Nitrogen regulatory protein P-II</fullName>
    </submittedName>
</protein>
<dbReference type="HOGENOM" id="CLU_082268_4_0_6"/>
<dbReference type="OrthoDB" id="4943957at2"/>
<dbReference type="InParanoid" id="C7RBU3"/>
<reference evidence="1 2" key="1">
    <citation type="journal article" date="2009" name="Stand. Genomic Sci.">
        <title>Complete genome sequence of Kangiella koreensis type strain (SW-125).</title>
        <authorList>
            <person name="Han C."/>
            <person name="Sikorski J."/>
            <person name="Lapidus A."/>
            <person name="Nolan M."/>
            <person name="Glavina Del Rio T."/>
            <person name="Tice H."/>
            <person name="Cheng J.F."/>
            <person name="Lucas S."/>
            <person name="Chen F."/>
            <person name="Copeland A."/>
            <person name="Ivanova N."/>
            <person name="Mavromatis K."/>
            <person name="Ovchinnikova G."/>
            <person name="Pati A."/>
            <person name="Bruce D."/>
            <person name="Goodwin L."/>
            <person name="Pitluck S."/>
            <person name="Chen A."/>
            <person name="Palaniappan K."/>
            <person name="Land M."/>
            <person name="Hauser L."/>
            <person name="Chang Y.J."/>
            <person name="Jeffries C.D."/>
            <person name="Chain P."/>
            <person name="Saunders E."/>
            <person name="Brettin T."/>
            <person name="Goker M."/>
            <person name="Tindall B.J."/>
            <person name="Bristow J."/>
            <person name="Eisen J.A."/>
            <person name="Markowitz V."/>
            <person name="Hugenholtz P."/>
            <person name="Kyrpides N.C."/>
            <person name="Klenk H.P."/>
            <person name="Detter J.C."/>
        </authorList>
    </citation>
    <scope>NUCLEOTIDE SEQUENCE [LARGE SCALE GENOMIC DNA]</scope>
    <source>
        <strain evidence="2">DSM 16069 / KCTC 12182 / SW-125</strain>
    </source>
</reference>
<keyword evidence="2" id="KW-1185">Reference proteome</keyword>
<dbReference type="Proteomes" id="UP000001231">
    <property type="component" value="Chromosome"/>
</dbReference>
<dbReference type="STRING" id="523791.Kkor_1320"/>
<dbReference type="eggNOG" id="COG0347">
    <property type="taxonomic scope" value="Bacteria"/>
</dbReference>
<evidence type="ECO:0000313" key="2">
    <source>
        <dbReference type="Proteomes" id="UP000001231"/>
    </source>
</evidence>
<gene>
    <name evidence="1" type="ordered locus">Kkor_1320</name>
</gene>
<dbReference type="KEGG" id="kko:Kkor_1320"/>
<proteinExistence type="predicted"/>
<dbReference type="RefSeq" id="WP_012801249.1">
    <property type="nucleotide sequence ID" value="NC_013166.1"/>
</dbReference>
<evidence type="ECO:0000313" key="1">
    <source>
        <dbReference type="EMBL" id="ACV26735.1"/>
    </source>
</evidence>
<organism evidence="1 2">
    <name type="scientific">Kangiella koreensis (strain DSM 16069 / JCM 12317 / KCTC 12182 / SW-125)</name>
    <dbReference type="NCBI Taxonomy" id="523791"/>
    <lineage>
        <taxon>Bacteria</taxon>
        <taxon>Pseudomonadati</taxon>
        <taxon>Pseudomonadota</taxon>
        <taxon>Gammaproteobacteria</taxon>
        <taxon>Kangiellales</taxon>
        <taxon>Kangiellaceae</taxon>
        <taxon>Kangiella</taxon>
    </lineage>
</organism>